<dbReference type="RefSeq" id="WP_115488733.1">
    <property type="nucleotide sequence ID" value="NZ_QRBA01000022.1"/>
</dbReference>
<evidence type="ECO:0000256" key="3">
    <source>
        <dbReference type="ARBA" id="ARBA00023163"/>
    </source>
</evidence>
<dbReference type="GO" id="GO:0003700">
    <property type="term" value="F:DNA-binding transcription factor activity"/>
    <property type="evidence" value="ECO:0007669"/>
    <property type="project" value="TreeGrafter"/>
</dbReference>
<dbReference type="PROSITE" id="PS50977">
    <property type="entry name" value="HTH_TETR_2"/>
    <property type="match status" value="1"/>
</dbReference>
<feature type="compositionally biased region" description="Basic and acidic residues" evidence="5">
    <location>
        <begin position="11"/>
        <end position="21"/>
    </location>
</feature>
<reference evidence="7 8" key="1">
    <citation type="submission" date="2018-07" db="EMBL/GenBank/DDBJ databases">
        <title>Draft Genome Sequence of Pseudomonas fluorescens AHK-1 associated with canker disease of kiwifruit.</title>
        <authorList>
            <person name="Wu Z."/>
        </authorList>
    </citation>
    <scope>NUCLEOTIDE SEQUENCE [LARGE SCALE GENOMIC DNA]</scope>
    <source>
        <strain evidence="7 8">AHK-1</strain>
    </source>
</reference>
<sequence>MTTRSAKKNQPVREKEEESKPPQKRQRLTPEVRRQQILDAALIEFGALGFTAASIAKIASRAGTSKANLYVHFANKDEIFETLLRDLLVPANTVWTPAQPGEDVAQRIDAFIDKTYGELTPKVISVIRLLVSESHRIPELIQRWYEETMVPARIAQQRQIDEYVSAGVLRASPLTENFQFITAPLLYAAITKMVYRQDVADAEFKRIRETHRQMLHFVLTP</sequence>
<proteinExistence type="predicted"/>
<evidence type="ECO:0000256" key="2">
    <source>
        <dbReference type="ARBA" id="ARBA00023125"/>
    </source>
</evidence>
<evidence type="ECO:0000256" key="1">
    <source>
        <dbReference type="ARBA" id="ARBA00023015"/>
    </source>
</evidence>
<dbReference type="InterPro" id="IPR039536">
    <property type="entry name" value="TetR_C_Proteobacteria"/>
</dbReference>
<dbReference type="PRINTS" id="PR00455">
    <property type="entry name" value="HTHTETR"/>
</dbReference>
<evidence type="ECO:0000259" key="6">
    <source>
        <dbReference type="PROSITE" id="PS50977"/>
    </source>
</evidence>
<dbReference type="Pfam" id="PF14246">
    <property type="entry name" value="TetR_C_7"/>
    <property type="match status" value="1"/>
</dbReference>
<name>A0A7Z6MRQ2_PSEFL</name>
<dbReference type="AlphaFoldDB" id="A0A7Z6MRQ2"/>
<dbReference type="InterPro" id="IPR001647">
    <property type="entry name" value="HTH_TetR"/>
</dbReference>
<dbReference type="Gene3D" id="1.10.357.10">
    <property type="entry name" value="Tetracycline Repressor, domain 2"/>
    <property type="match status" value="1"/>
</dbReference>
<dbReference type="EMBL" id="QRBA01000022">
    <property type="protein sequence ID" value="RDS87731.1"/>
    <property type="molecule type" value="Genomic_DNA"/>
</dbReference>
<dbReference type="Proteomes" id="UP000255541">
    <property type="component" value="Unassembled WGS sequence"/>
</dbReference>
<protein>
    <submittedName>
        <fullName evidence="7">TetR/AcrR family transcriptional regulator</fullName>
    </submittedName>
</protein>
<dbReference type="InterPro" id="IPR050109">
    <property type="entry name" value="HTH-type_TetR-like_transc_reg"/>
</dbReference>
<dbReference type="InterPro" id="IPR036271">
    <property type="entry name" value="Tet_transcr_reg_TetR-rel_C_sf"/>
</dbReference>
<dbReference type="PANTHER" id="PTHR30055">
    <property type="entry name" value="HTH-TYPE TRANSCRIPTIONAL REGULATOR RUTR"/>
    <property type="match status" value="1"/>
</dbReference>
<gene>
    <name evidence="7" type="ORF">DL347_28800</name>
</gene>
<keyword evidence="3" id="KW-0804">Transcription</keyword>
<dbReference type="PANTHER" id="PTHR30055:SF234">
    <property type="entry name" value="HTH-TYPE TRANSCRIPTIONAL REGULATOR BETI"/>
    <property type="match status" value="1"/>
</dbReference>
<comment type="caution">
    <text evidence="7">The sequence shown here is derived from an EMBL/GenBank/DDBJ whole genome shotgun (WGS) entry which is preliminary data.</text>
</comment>
<evidence type="ECO:0000256" key="5">
    <source>
        <dbReference type="SAM" id="MobiDB-lite"/>
    </source>
</evidence>
<feature type="region of interest" description="Disordered" evidence="5">
    <location>
        <begin position="1"/>
        <end position="30"/>
    </location>
</feature>
<evidence type="ECO:0000313" key="8">
    <source>
        <dbReference type="Proteomes" id="UP000255541"/>
    </source>
</evidence>
<dbReference type="SUPFAM" id="SSF46689">
    <property type="entry name" value="Homeodomain-like"/>
    <property type="match status" value="1"/>
</dbReference>
<feature type="DNA-binding region" description="H-T-H motif" evidence="4">
    <location>
        <begin position="54"/>
        <end position="73"/>
    </location>
</feature>
<dbReference type="GO" id="GO:0000976">
    <property type="term" value="F:transcription cis-regulatory region binding"/>
    <property type="evidence" value="ECO:0007669"/>
    <property type="project" value="TreeGrafter"/>
</dbReference>
<dbReference type="Pfam" id="PF00440">
    <property type="entry name" value="TetR_N"/>
    <property type="match status" value="1"/>
</dbReference>
<dbReference type="SUPFAM" id="SSF48498">
    <property type="entry name" value="Tetracyclin repressor-like, C-terminal domain"/>
    <property type="match status" value="1"/>
</dbReference>
<evidence type="ECO:0000313" key="7">
    <source>
        <dbReference type="EMBL" id="RDS87731.1"/>
    </source>
</evidence>
<accession>A0A7Z6MRQ2</accession>
<feature type="domain" description="HTH tetR-type" evidence="6">
    <location>
        <begin position="31"/>
        <end position="91"/>
    </location>
</feature>
<keyword evidence="1" id="KW-0805">Transcription regulation</keyword>
<organism evidence="7 8">
    <name type="scientific">Pseudomonas fluorescens</name>
    <dbReference type="NCBI Taxonomy" id="294"/>
    <lineage>
        <taxon>Bacteria</taxon>
        <taxon>Pseudomonadati</taxon>
        <taxon>Pseudomonadota</taxon>
        <taxon>Gammaproteobacteria</taxon>
        <taxon>Pseudomonadales</taxon>
        <taxon>Pseudomonadaceae</taxon>
        <taxon>Pseudomonas</taxon>
    </lineage>
</organism>
<evidence type="ECO:0000256" key="4">
    <source>
        <dbReference type="PROSITE-ProRule" id="PRU00335"/>
    </source>
</evidence>
<keyword evidence="2 4" id="KW-0238">DNA-binding</keyword>
<dbReference type="InterPro" id="IPR009057">
    <property type="entry name" value="Homeodomain-like_sf"/>
</dbReference>